<accession>A0A0E9S8B8</accession>
<protein>
    <submittedName>
        <fullName evidence="1">Uncharacterized protein</fullName>
    </submittedName>
</protein>
<dbReference type="EMBL" id="GBXM01071829">
    <property type="protein sequence ID" value="JAH36748.1"/>
    <property type="molecule type" value="Transcribed_RNA"/>
</dbReference>
<reference evidence="1" key="1">
    <citation type="submission" date="2014-11" db="EMBL/GenBank/DDBJ databases">
        <authorList>
            <person name="Amaro Gonzalez C."/>
        </authorList>
    </citation>
    <scope>NUCLEOTIDE SEQUENCE</scope>
</reference>
<sequence>MVLMLIGPDKQKHINFSSISKLVFLSGERLFGRYFRQNRNHQSSKVKPEECG</sequence>
<evidence type="ECO:0000313" key="1">
    <source>
        <dbReference type="EMBL" id="JAH36748.1"/>
    </source>
</evidence>
<dbReference type="AlphaFoldDB" id="A0A0E9S8B8"/>
<name>A0A0E9S8B8_ANGAN</name>
<proteinExistence type="predicted"/>
<organism evidence="1">
    <name type="scientific">Anguilla anguilla</name>
    <name type="common">European freshwater eel</name>
    <name type="synonym">Muraena anguilla</name>
    <dbReference type="NCBI Taxonomy" id="7936"/>
    <lineage>
        <taxon>Eukaryota</taxon>
        <taxon>Metazoa</taxon>
        <taxon>Chordata</taxon>
        <taxon>Craniata</taxon>
        <taxon>Vertebrata</taxon>
        <taxon>Euteleostomi</taxon>
        <taxon>Actinopterygii</taxon>
        <taxon>Neopterygii</taxon>
        <taxon>Teleostei</taxon>
        <taxon>Anguilliformes</taxon>
        <taxon>Anguillidae</taxon>
        <taxon>Anguilla</taxon>
    </lineage>
</organism>
<reference evidence="1" key="2">
    <citation type="journal article" date="2015" name="Fish Shellfish Immunol.">
        <title>Early steps in the European eel (Anguilla anguilla)-Vibrio vulnificus interaction in the gills: Role of the RtxA13 toxin.</title>
        <authorList>
            <person name="Callol A."/>
            <person name="Pajuelo D."/>
            <person name="Ebbesson L."/>
            <person name="Teles M."/>
            <person name="MacKenzie S."/>
            <person name="Amaro C."/>
        </authorList>
    </citation>
    <scope>NUCLEOTIDE SEQUENCE</scope>
</reference>